<dbReference type="EMBL" id="JBHSPW010000001">
    <property type="protein sequence ID" value="MFC5891790.1"/>
    <property type="molecule type" value="Genomic_DNA"/>
</dbReference>
<dbReference type="InterPro" id="IPR013762">
    <property type="entry name" value="Integrase-like_cat_sf"/>
</dbReference>
<dbReference type="InterPro" id="IPR050090">
    <property type="entry name" value="Tyrosine_recombinase_XerCD"/>
</dbReference>
<reference evidence="5" key="1">
    <citation type="journal article" date="2019" name="Int. J. Syst. Evol. Microbiol.">
        <title>The Global Catalogue of Microorganisms (GCM) 10K type strain sequencing project: providing services to taxonomists for standard genome sequencing and annotation.</title>
        <authorList>
            <consortium name="The Broad Institute Genomics Platform"/>
            <consortium name="The Broad Institute Genome Sequencing Center for Infectious Disease"/>
            <person name="Wu L."/>
            <person name="Ma J."/>
        </authorList>
    </citation>
    <scope>NUCLEOTIDE SEQUENCE [LARGE SCALE GENOMIC DNA]</scope>
    <source>
        <strain evidence="5">CGMCC 1.15809</strain>
    </source>
</reference>
<dbReference type="PROSITE" id="PS51898">
    <property type="entry name" value="TYR_RECOMBINASE"/>
    <property type="match status" value="1"/>
</dbReference>
<feature type="region of interest" description="Disordered" evidence="2">
    <location>
        <begin position="791"/>
        <end position="821"/>
    </location>
</feature>
<feature type="domain" description="Tyr recombinase" evidence="3">
    <location>
        <begin position="469"/>
        <end position="681"/>
    </location>
</feature>
<dbReference type="CDD" id="cd00397">
    <property type="entry name" value="DNA_BRE_C"/>
    <property type="match status" value="1"/>
</dbReference>
<evidence type="ECO:0000256" key="2">
    <source>
        <dbReference type="SAM" id="MobiDB-lite"/>
    </source>
</evidence>
<dbReference type="RefSeq" id="WP_345080858.1">
    <property type="nucleotide sequence ID" value="NZ_BAAAWG010000006.1"/>
</dbReference>
<keyword evidence="1" id="KW-0233">DNA recombination</keyword>
<accession>A0ABW1FD31</accession>
<feature type="region of interest" description="Disordered" evidence="2">
    <location>
        <begin position="1"/>
        <end position="29"/>
    </location>
</feature>
<gene>
    <name evidence="4" type="ORF">ACFP3M_03010</name>
</gene>
<dbReference type="InterPro" id="IPR002104">
    <property type="entry name" value="Integrase_catalytic"/>
</dbReference>
<name>A0ABW1FD31_9ACTN</name>
<dbReference type="PANTHER" id="PTHR30349">
    <property type="entry name" value="PHAGE INTEGRASE-RELATED"/>
    <property type="match status" value="1"/>
</dbReference>
<comment type="caution">
    <text evidence="4">The sequence shown here is derived from an EMBL/GenBank/DDBJ whole genome shotgun (WGS) entry which is preliminary data.</text>
</comment>
<organism evidence="4 5">
    <name type="scientific">Streptomyces ramulosus</name>
    <dbReference type="NCBI Taxonomy" id="47762"/>
    <lineage>
        <taxon>Bacteria</taxon>
        <taxon>Bacillati</taxon>
        <taxon>Actinomycetota</taxon>
        <taxon>Actinomycetes</taxon>
        <taxon>Kitasatosporales</taxon>
        <taxon>Streptomycetaceae</taxon>
        <taxon>Streptomyces</taxon>
    </lineage>
</organism>
<protein>
    <submittedName>
        <fullName evidence="4">Tyrosine-type recombinase/integrase</fullName>
    </submittedName>
</protein>
<dbReference type="Gene3D" id="1.10.443.10">
    <property type="entry name" value="Intergrase catalytic core"/>
    <property type="match status" value="1"/>
</dbReference>
<dbReference type="PANTHER" id="PTHR30349:SF64">
    <property type="entry name" value="PROPHAGE INTEGRASE INTD-RELATED"/>
    <property type="match status" value="1"/>
</dbReference>
<sequence length="821" mass="92985">MADLARPTTGGSRRHTDAGDEPAFTGRFTSSQIEAQPALVTTLPRPFGDLSAATPQLIGQLAHDASPDAAARTAEQHRASTRRVLAYLSGFEGITWQQRWDASPLGRGEITAADLGANQTGQKHSVGVRALVCLRVVQPTLLVVKKHNFNGFPGQFIAAQDDPLLEKYAVQVAHHDFSWAHKREALFDVCCLLAVQGICFADLTPAALLHHAHASRAAKAVLRPGKKDANVFAGRAAWNVLHAMGHFPASTPATMRQALHRGQLTLEELVDRHSIRNQSVRRLLLDYFHRRKSDTDYASLVHLVRHVAHLFWARIEEINPEQADLNISADLYSAWRQQIGVRQDGKPRIGVDTIIIAVRSFYYDLHTWAADEPERWAPWVAPCPVPPSELRGLAKRRRRINERSADRTRLRQPLLPLLVRHVEERYDRTRTLLEQASAAVTDTTFTHGGRTYRRVLTEEDRTLARGGHRTPVRVRDDTGQLVQIEAEEETAFWDWAAVETLRHSGARIEEMCEISHLSIRHYQRNNGEMVALLVISPSKTDRERVIPMSAELFHVIASVIRRHTRDGNPVPILQRFDPHDKVWSPPLPFLFQRKIGSTRSVISPFTVLHMLARCCKDLAEHHPAFRSVTFTSHDFRRIFTTELVNSGLPIHIGATLLGHLNIQTTRGYVAVFDEDVIRHYLTHLNERRELRPDHEYRDVTGEEWDEFEEHFDKRKAELGACGRPYGTPCQHEHACIRCPMLQVSPKMISRLDDLETDLTARRARRARAQAEGWAGEIEGLDLTLQLLRAKRDDTQRRTQRPTVDLGIPLPRTAMPPKEPSP</sequence>
<proteinExistence type="predicted"/>
<dbReference type="SUPFAM" id="SSF56349">
    <property type="entry name" value="DNA breaking-rejoining enzymes"/>
    <property type="match status" value="1"/>
</dbReference>
<dbReference type="InterPro" id="IPR011010">
    <property type="entry name" value="DNA_brk_join_enz"/>
</dbReference>
<evidence type="ECO:0000256" key="1">
    <source>
        <dbReference type="ARBA" id="ARBA00023172"/>
    </source>
</evidence>
<evidence type="ECO:0000313" key="4">
    <source>
        <dbReference type="EMBL" id="MFC5891790.1"/>
    </source>
</evidence>
<keyword evidence="5" id="KW-1185">Reference proteome</keyword>
<evidence type="ECO:0000259" key="3">
    <source>
        <dbReference type="PROSITE" id="PS51898"/>
    </source>
</evidence>
<dbReference type="Proteomes" id="UP001596241">
    <property type="component" value="Unassembled WGS sequence"/>
</dbReference>
<dbReference type="Pfam" id="PF00589">
    <property type="entry name" value="Phage_integrase"/>
    <property type="match status" value="1"/>
</dbReference>
<evidence type="ECO:0000313" key="5">
    <source>
        <dbReference type="Proteomes" id="UP001596241"/>
    </source>
</evidence>